<proteinExistence type="inferred from homology"/>
<comment type="catalytic activity">
    <reaction evidence="5">
        <text>hydrogencarbonate + H(+) = CO2 + H2O</text>
        <dbReference type="Rhea" id="RHEA:10748"/>
        <dbReference type="ChEBI" id="CHEBI:15377"/>
        <dbReference type="ChEBI" id="CHEBI:15378"/>
        <dbReference type="ChEBI" id="CHEBI:16526"/>
        <dbReference type="ChEBI" id="CHEBI:17544"/>
        <dbReference type="EC" id="4.2.1.1"/>
    </reaction>
</comment>
<evidence type="ECO:0000256" key="2">
    <source>
        <dbReference type="ARBA" id="ARBA00022723"/>
    </source>
</evidence>
<dbReference type="Gene3D" id="3.40.1050.10">
    <property type="entry name" value="Carbonic anhydrase"/>
    <property type="match status" value="1"/>
</dbReference>
<organism evidence="6 7">
    <name type="scientific">Rickenella mellea</name>
    <dbReference type="NCBI Taxonomy" id="50990"/>
    <lineage>
        <taxon>Eukaryota</taxon>
        <taxon>Fungi</taxon>
        <taxon>Dikarya</taxon>
        <taxon>Basidiomycota</taxon>
        <taxon>Agaricomycotina</taxon>
        <taxon>Agaricomycetes</taxon>
        <taxon>Hymenochaetales</taxon>
        <taxon>Rickenellaceae</taxon>
        <taxon>Rickenella</taxon>
    </lineage>
</organism>
<evidence type="ECO:0000256" key="5">
    <source>
        <dbReference type="RuleBase" id="RU003956"/>
    </source>
</evidence>
<dbReference type="Proteomes" id="UP000294933">
    <property type="component" value="Unassembled WGS sequence"/>
</dbReference>
<reference evidence="6 7" key="1">
    <citation type="submission" date="2018-06" db="EMBL/GenBank/DDBJ databases">
        <title>A transcriptomic atlas of mushroom development highlights an independent origin of complex multicellularity.</title>
        <authorList>
            <consortium name="DOE Joint Genome Institute"/>
            <person name="Krizsan K."/>
            <person name="Almasi E."/>
            <person name="Merenyi Z."/>
            <person name="Sahu N."/>
            <person name="Viragh M."/>
            <person name="Koszo T."/>
            <person name="Mondo S."/>
            <person name="Kiss B."/>
            <person name="Balint B."/>
            <person name="Kues U."/>
            <person name="Barry K."/>
            <person name="Hegedus J.C."/>
            <person name="Henrissat B."/>
            <person name="Johnson J."/>
            <person name="Lipzen A."/>
            <person name="Ohm R."/>
            <person name="Nagy I."/>
            <person name="Pangilinan J."/>
            <person name="Yan J."/>
            <person name="Xiong Y."/>
            <person name="Grigoriev I.V."/>
            <person name="Hibbett D.S."/>
            <person name="Nagy L.G."/>
        </authorList>
    </citation>
    <scope>NUCLEOTIDE SEQUENCE [LARGE SCALE GENOMIC DNA]</scope>
    <source>
        <strain evidence="6 7">SZMC22713</strain>
    </source>
</reference>
<feature type="binding site" evidence="4">
    <location>
        <position position="89"/>
    </location>
    <ligand>
        <name>Zn(2+)</name>
        <dbReference type="ChEBI" id="CHEBI:29105"/>
    </ligand>
</feature>
<dbReference type="OrthoDB" id="10248475at2759"/>
<feature type="binding site" evidence="4">
    <location>
        <position position="37"/>
    </location>
    <ligand>
        <name>Zn(2+)</name>
        <dbReference type="ChEBI" id="CHEBI:29105"/>
    </ligand>
</feature>
<keyword evidence="7" id="KW-1185">Reference proteome</keyword>
<dbReference type="InterPro" id="IPR036874">
    <property type="entry name" value="Carbonic_anhydrase_sf"/>
</dbReference>
<accession>A0A4Y7QMJ9</accession>
<dbReference type="GO" id="GO:0004089">
    <property type="term" value="F:carbonate dehydratase activity"/>
    <property type="evidence" value="ECO:0007669"/>
    <property type="project" value="UniProtKB-UniRule"/>
</dbReference>
<sequence>MSVSSEFQAANSTYVACFGDKGSLALPPAKKLAIVTCMDARIDPAAHLGIQEGDAHIIRSAGGVAKEAIRSIIISQQLLGTREIAVFHHTDCGMLTFTTPQLQDKLLAEHPQHADIIKSIDFLPFPDLEQSVKDDVKFLKDHPLVIKETKITGWIYDVHTGTVCILTALYQHKHSL</sequence>
<protein>
    <recommendedName>
        <fullName evidence="5">Carbonic anhydrase</fullName>
        <ecNumber evidence="5">4.2.1.1</ecNumber>
    </recommendedName>
    <alternativeName>
        <fullName evidence="5">Carbonate dehydratase</fullName>
    </alternativeName>
</protein>
<comment type="cofactor">
    <cofactor evidence="4">
        <name>Zn(2+)</name>
        <dbReference type="ChEBI" id="CHEBI:29105"/>
    </cofactor>
    <text evidence="4">Binds 1 zinc ion per subunit.</text>
</comment>
<evidence type="ECO:0000256" key="4">
    <source>
        <dbReference type="PIRSR" id="PIRSR601765-1"/>
    </source>
</evidence>
<evidence type="ECO:0000256" key="1">
    <source>
        <dbReference type="ARBA" id="ARBA00006217"/>
    </source>
</evidence>
<dbReference type="Pfam" id="PF00484">
    <property type="entry name" value="Pro_CA"/>
    <property type="match status" value="1"/>
</dbReference>
<dbReference type="PANTHER" id="PTHR43175:SF3">
    <property type="entry name" value="CARBON DISULFIDE HYDROLASE"/>
    <property type="match status" value="1"/>
</dbReference>
<dbReference type="GO" id="GO:0008270">
    <property type="term" value="F:zinc ion binding"/>
    <property type="evidence" value="ECO:0007669"/>
    <property type="project" value="UniProtKB-UniRule"/>
</dbReference>
<keyword evidence="3 4" id="KW-0862">Zinc</keyword>
<evidence type="ECO:0000313" key="7">
    <source>
        <dbReference type="Proteomes" id="UP000294933"/>
    </source>
</evidence>
<comment type="function">
    <text evidence="5">Reversible hydration of carbon dioxide.</text>
</comment>
<dbReference type="STRING" id="50990.A0A4Y7QMJ9"/>
<evidence type="ECO:0000256" key="3">
    <source>
        <dbReference type="ARBA" id="ARBA00022833"/>
    </source>
</evidence>
<dbReference type="CDD" id="cd03379">
    <property type="entry name" value="beta_CA_cladeD"/>
    <property type="match status" value="1"/>
</dbReference>
<dbReference type="VEuPathDB" id="FungiDB:BD410DRAFT_711464"/>
<evidence type="ECO:0000313" key="6">
    <source>
        <dbReference type="EMBL" id="TDL28874.1"/>
    </source>
</evidence>
<feature type="binding site" evidence="4">
    <location>
        <position position="92"/>
    </location>
    <ligand>
        <name>Zn(2+)</name>
        <dbReference type="ChEBI" id="CHEBI:29105"/>
    </ligand>
</feature>
<dbReference type="SMART" id="SM00947">
    <property type="entry name" value="Pro_CA"/>
    <property type="match status" value="1"/>
</dbReference>
<keyword evidence="2 4" id="KW-0479">Metal-binding</keyword>
<dbReference type="PANTHER" id="PTHR43175">
    <property type="entry name" value="CARBONIC ANHYDRASE"/>
    <property type="match status" value="1"/>
</dbReference>
<name>A0A4Y7QMJ9_9AGAM</name>
<gene>
    <name evidence="6" type="ORF">BD410DRAFT_711464</name>
</gene>
<keyword evidence="5" id="KW-0456">Lyase</keyword>
<dbReference type="EC" id="4.2.1.1" evidence="5"/>
<dbReference type="SUPFAM" id="SSF53056">
    <property type="entry name" value="beta-carbonic anhydrase, cab"/>
    <property type="match status" value="1"/>
</dbReference>
<dbReference type="EMBL" id="ML170157">
    <property type="protein sequence ID" value="TDL28874.1"/>
    <property type="molecule type" value="Genomic_DNA"/>
</dbReference>
<comment type="similarity">
    <text evidence="1 5">Belongs to the beta-class carbonic anhydrase family.</text>
</comment>
<dbReference type="InterPro" id="IPR001765">
    <property type="entry name" value="Carbonic_anhydrase"/>
</dbReference>
<dbReference type="AlphaFoldDB" id="A0A4Y7QMJ9"/>
<feature type="binding site" evidence="4">
    <location>
        <position position="39"/>
    </location>
    <ligand>
        <name>Zn(2+)</name>
        <dbReference type="ChEBI" id="CHEBI:29105"/>
    </ligand>
</feature>